<dbReference type="AlphaFoldDB" id="D2I1T3"/>
<dbReference type="GO" id="GO:0030863">
    <property type="term" value="C:cortical cytoskeleton"/>
    <property type="evidence" value="ECO:0007669"/>
    <property type="project" value="TreeGrafter"/>
</dbReference>
<dbReference type="InParanoid" id="D2I1T3"/>
<name>D2I1T3_AILME</name>
<dbReference type="InterPro" id="IPR042192">
    <property type="entry name" value="Glycophorin-C"/>
</dbReference>
<feature type="non-terminal residue" evidence="2">
    <location>
        <position position="1"/>
    </location>
</feature>
<evidence type="ECO:0000256" key="1">
    <source>
        <dbReference type="SAM" id="Phobius"/>
    </source>
</evidence>
<gene>
    <name evidence="2" type="ORF">PANDA_019276</name>
</gene>
<dbReference type="EMBL" id="GL194049">
    <property type="protein sequence ID" value="EFB22433.1"/>
    <property type="molecule type" value="Genomic_DNA"/>
</dbReference>
<keyword evidence="1" id="KW-0472">Membrane</keyword>
<keyword evidence="1" id="KW-1133">Transmembrane helix</keyword>
<keyword evidence="1" id="KW-0812">Transmembrane</keyword>
<reference evidence="2" key="1">
    <citation type="journal article" date="2010" name="Nature">
        <title>The sequence and de novo assembly of the giant panda genome.</title>
        <authorList>
            <person name="Li R."/>
            <person name="Fan W."/>
            <person name="Tian G."/>
            <person name="Zhu H."/>
            <person name="He L."/>
            <person name="Cai J."/>
            <person name="Huang Q."/>
            <person name="Cai Q."/>
            <person name="Li B."/>
            <person name="Bai Y."/>
            <person name="Zhang Z."/>
            <person name="Zhang Y."/>
            <person name="Wang W."/>
            <person name="Li J."/>
            <person name="Wei F."/>
            <person name="Li H."/>
            <person name="Jian M."/>
            <person name="Li J."/>
            <person name="Zhang Z."/>
            <person name="Nielsen R."/>
            <person name="Li D."/>
            <person name="Gu W."/>
            <person name="Yang Z."/>
            <person name="Xuan Z."/>
            <person name="Ryder O.A."/>
            <person name="Leung F.C."/>
            <person name="Zhou Y."/>
            <person name="Cao J."/>
            <person name="Sun X."/>
            <person name="Fu Y."/>
            <person name="Fang X."/>
            <person name="Guo X."/>
            <person name="Wang B."/>
            <person name="Hou R."/>
            <person name="Shen F."/>
            <person name="Mu B."/>
            <person name="Ni P."/>
            <person name="Lin R."/>
            <person name="Qian W."/>
            <person name="Wang G."/>
            <person name="Yu C."/>
            <person name="Nie W."/>
            <person name="Wang J."/>
            <person name="Wu Z."/>
            <person name="Liang H."/>
            <person name="Min J."/>
            <person name="Wu Q."/>
            <person name="Cheng S."/>
            <person name="Ruan J."/>
            <person name="Wang M."/>
            <person name="Shi Z."/>
            <person name="Wen M."/>
            <person name="Liu B."/>
            <person name="Ren X."/>
            <person name="Zheng H."/>
            <person name="Dong D."/>
            <person name="Cook K."/>
            <person name="Shan G."/>
            <person name="Zhang H."/>
            <person name="Kosiol C."/>
            <person name="Xie X."/>
            <person name="Lu Z."/>
            <person name="Zheng H."/>
            <person name="Li Y."/>
            <person name="Steiner C.C."/>
            <person name="Lam T.T."/>
            <person name="Lin S."/>
            <person name="Zhang Q."/>
            <person name="Li G."/>
            <person name="Tian J."/>
            <person name="Gong T."/>
            <person name="Liu H."/>
            <person name="Zhang D."/>
            <person name="Fang L."/>
            <person name="Ye C."/>
            <person name="Zhang J."/>
            <person name="Hu W."/>
            <person name="Xu A."/>
            <person name="Ren Y."/>
            <person name="Zhang G."/>
            <person name="Bruford M.W."/>
            <person name="Li Q."/>
            <person name="Ma L."/>
            <person name="Guo Y."/>
            <person name="An N."/>
            <person name="Hu Y."/>
            <person name="Zheng Y."/>
            <person name="Shi Y."/>
            <person name="Li Z."/>
            <person name="Liu Q."/>
            <person name="Chen Y."/>
            <person name="Zhao J."/>
            <person name="Qu N."/>
            <person name="Zhao S."/>
            <person name="Tian F."/>
            <person name="Wang X."/>
            <person name="Wang H."/>
            <person name="Xu L."/>
            <person name="Liu X."/>
            <person name="Vinar T."/>
            <person name="Wang Y."/>
            <person name="Lam T.W."/>
            <person name="Yiu S.M."/>
            <person name="Liu S."/>
            <person name="Zhang H."/>
            <person name="Li D."/>
            <person name="Huang Y."/>
            <person name="Wang X."/>
            <person name="Yang G."/>
            <person name="Jiang Z."/>
            <person name="Wang J."/>
            <person name="Qin N."/>
            <person name="Li L."/>
            <person name="Li J."/>
            <person name="Bolund L."/>
            <person name="Kristiansen K."/>
            <person name="Wong G.K."/>
            <person name="Olson M."/>
            <person name="Zhang X."/>
            <person name="Li S."/>
            <person name="Yang H."/>
            <person name="Wang J."/>
            <person name="Wang J."/>
        </authorList>
    </citation>
    <scope>NUCLEOTIDE SEQUENCE [LARGE SCALE GENOMIC DNA]</scope>
</reference>
<organism evidence="2">
    <name type="scientific">Ailuropoda melanoleuca</name>
    <name type="common">Giant panda</name>
    <dbReference type="NCBI Taxonomy" id="9646"/>
    <lineage>
        <taxon>Eukaryota</taxon>
        <taxon>Metazoa</taxon>
        <taxon>Chordata</taxon>
        <taxon>Craniata</taxon>
        <taxon>Vertebrata</taxon>
        <taxon>Euteleostomi</taxon>
        <taxon>Mammalia</taxon>
        <taxon>Eutheria</taxon>
        <taxon>Laurasiatheria</taxon>
        <taxon>Carnivora</taxon>
        <taxon>Caniformia</taxon>
        <taxon>Ursidae</taxon>
        <taxon>Ailuropoda</taxon>
    </lineage>
</organism>
<dbReference type="PANTHER" id="PTHR47614:SF2">
    <property type="entry name" value="GLYCOPHORIN-C"/>
    <property type="match status" value="1"/>
</dbReference>
<protein>
    <submittedName>
        <fullName evidence="2">Uncharacterized protein</fullName>
    </submittedName>
</protein>
<feature type="non-terminal residue" evidence="2">
    <location>
        <position position="69"/>
    </location>
</feature>
<accession>D2I1T3</accession>
<evidence type="ECO:0000313" key="2">
    <source>
        <dbReference type="EMBL" id="EFB22433.1"/>
    </source>
</evidence>
<proteinExistence type="predicted"/>
<feature type="transmembrane region" description="Helical" evidence="1">
    <location>
        <begin position="6"/>
        <end position="26"/>
    </location>
</feature>
<dbReference type="PANTHER" id="PTHR47614">
    <property type="entry name" value="GLYCOPHORIN-C"/>
    <property type="match status" value="1"/>
</dbReference>
<sequence>SLSTGVIAVVIFIIFSIIGIMTRFLYQHKQSHRTNQMKEKEYPENLDSSFRNDIDLQNTVSECKREYFI</sequence>
<dbReference type="GO" id="GO:0016020">
    <property type="term" value="C:membrane"/>
    <property type="evidence" value="ECO:0007669"/>
    <property type="project" value="TreeGrafter"/>
</dbReference>